<dbReference type="PANTHER" id="PTHR10509:SF14">
    <property type="entry name" value="CAFFEOYL-COA O-METHYLTRANSFERASE 3-RELATED"/>
    <property type="match status" value="1"/>
</dbReference>
<dbReference type="GO" id="GO:0032259">
    <property type="term" value="P:methylation"/>
    <property type="evidence" value="ECO:0007669"/>
    <property type="project" value="UniProtKB-KW"/>
</dbReference>
<dbReference type="PROSITE" id="PS51682">
    <property type="entry name" value="SAM_OMT_I"/>
    <property type="match status" value="1"/>
</dbReference>
<dbReference type="PANTHER" id="PTHR10509">
    <property type="entry name" value="O-METHYLTRANSFERASE-RELATED"/>
    <property type="match status" value="1"/>
</dbReference>
<evidence type="ECO:0008006" key="6">
    <source>
        <dbReference type="Google" id="ProtNLM"/>
    </source>
</evidence>
<dbReference type="AlphaFoldDB" id="A0A1F6GZE4"/>
<dbReference type="InterPro" id="IPR050362">
    <property type="entry name" value="Cation-dep_OMT"/>
</dbReference>
<organism evidence="4 5">
    <name type="scientific">Candidatus Lambdaproteobacteria bacterium RIFOXYD2_FULL_56_26</name>
    <dbReference type="NCBI Taxonomy" id="1817773"/>
    <lineage>
        <taxon>Bacteria</taxon>
        <taxon>Pseudomonadati</taxon>
        <taxon>Pseudomonadota</taxon>
        <taxon>Candidatus Lambdaproteobacteria</taxon>
    </lineage>
</organism>
<proteinExistence type="predicted"/>
<dbReference type="GO" id="GO:0008757">
    <property type="term" value="F:S-adenosylmethionine-dependent methyltransferase activity"/>
    <property type="evidence" value="ECO:0007669"/>
    <property type="project" value="TreeGrafter"/>
</dbReference>
<dbReference type="GO" id="GO:0008171">
    <property type="term" value="F:O-methyltransferase activity"/>
    <property type="evidence" value="ECO:0007669"/>
    <property type="project" value="InterPro"/>
</dbReference>
<evidence type="ECO:0000256" key="3">
    <source>
        <dbReference type="ARBA" id="ARBA00022691"/>
    </source>
</evidence>
<evidence type="ECO:0000313" key="4">
    <source>
        <dbReference type="EMBL" id="OGH03536.1"/>
    </source>
</evidence>
<dbReference type="Proteomes" id="UP000177583">
    <property type="component" value="Unassembled WGS sequence"/>
</dbReference>
<dbReference type="EMBL" id="MFNF01000015">
    <property type="protein sequence ID" value="OGH03536.1"/>
    <property type="molecule type" value="Genomic_DNA"/>
</dbReference>
<gene>
    <name evidence="4" type="ORF">A2557_01125</name>
</gene>
<accession>A0A1F6GZE4</accession>
<reference evidence="4 5" key="1">
    <citation type="journal article" date="2016" name="Nat. Commun.">
        <title>Thousands of microbial genomes shed light on interconnected biogeochemical processes in an aquifer system.</title>
        <authorList>
            <person name="Anantharaman K."/>
            <person name="Brown C.T."/>
            <person name="Hug L.A."/>
            <person name="Sharon I."/>
            <person name="Castelle C.J."/>
            <person name="Probst A.J."/>
            <person name="Thomas B.C."/>
            <person name="Singh A."/>
            <person name="Wilkins M.J."/>
            <person name="Karaoz U."/>
            <person name="Brodie E.L."/>
            <person name="Williams K.H."/>
            <person name="Hubbard S.S."/>
            <person name="Banfield J.F."/>
        </authorList>
    </citation>
    <scope>NUCLEOTIDE SEQUENCE [LARGE SCALE GENOMIC DNA]</scope>
</reference>
<sequence length="192" mass="21059">MLNQKEEGQETQVPIVGDEVGAMLQLLCSLTRPKQILELGSGIGYSTHWMLLGWPQAQITSVDANPDRIEEARGYLTQSGGLPQVRLVAAWAETFLEQPGGPYDLIFLDATKKDYPNLLDQCYSLLGPGGLLVVDNVFYQGKVLSPPELLSDKELAQAQGMDRFNRKVAAHPGLDSYFLPFGDGLLIARKLA</sequence>
<dbReference type="InterPro" id="IPR029063">
    <property type="entry name" value="SAM-dependent_MTases_sf"/>
</dbReference>
<dbReference type="CDD" id="cd02440">
    <property type="entry name" value="AdoMet_MTases"/>
    <property type="match status" value="1"/>
</dbReference>
<comment type="caution">
    <text evidence="4">The sequence shown here is derived from an EMBL/GenBank/DDBJ whole genome shotgun (WGS) entry which is preliminary data.</text>
</comment>
<dbReference type="Gene3D" id="3.40.50.150">
    <property type="entry name" value="Vaccinia Virus protein VP39"/>
    <property type="match status" value="1"/>
</dbReference>
<evidence type="ECO:0000256" key="2">
    <source>
        <dbReference type="ARBA" id="ARBA00022679"/>
    </source>
</evidence>
<dbReference type="InterPro" id="IPR002935">
    <property type="entry name" value="SAM_O-MeTrfase"/>
</dbReference>
<dbReference type="Pfam" id="PF01596">
    <property type="entry name" value="Methyltransf_3"/>
    <property type="match status" value="1"/>
</dbReference>
<keyword evidence="3" id="KW-0949">S-adenosyl-L-methionine</keyword>
<evidence type="ECO:0000313" key="5">
    <source>
        <dbReference type="Proteomes" id="UP000177583"/>
    </source>
</evidence>
<evidence type="ECO:0000256" key="1">
    <source>
        <dbReference type="ARBA" id="ARBA00022603"/>
    </source>
</evidence>
<dbReference type="SUPFAM" id="SSF53335">
    <property type="entry name" value="S-adenosyl-L-methionine-dependent methyltransferases"/>
    <property type="match status" value="1"/>
</dbReference>
<keyword evidence="1" id="KW-0489">Methyltransferase</keyword>
<name>A0A1F6GZE4_9PROT</name>
<keyword evidence="2" id="KW-0808">Transferase</keyword>
<protein>
    <recommendedName>
        <fullName evidence="6">Methyltransferase</fullName>
    </recommendedName>
</protein>